<name>A0A1H8MMW5_9EURY</name>
<feature type="region of interest" description="Disordered" evidence="1">
    <location>
        <begin position="185"/>
        <end position="218"/>
    </location>
</feature>
<protein>
    <submittedName>
        <fullName evidence="2">Uncharacterized protein</fullName>
    </submittedName>
</protein>
<sequence length="218" mass="24034">MSRSAPTWTFSASRTPNAPVPSGVLGQQLTAIDAYTPIDQYSVDPVAFSLLDETLEGRSFDLDQAREYMFNELADEFLSTARDACSPEQIVEVNGLPMATELPWEKALSALTRGFFNCYQAWESFVFDATAVGHPKLFAALDRDALPETIQPTDEHTWNRLFKTAVTHCLSLVINGALTVQMLDQRDQSADESETQTETPVETTPADEPAELDAHSGI</sequence>
<dbReference type="RefSeq" id="WP_092660038.1">
    <property type="nucleotide sequence ID" value="NZ_FOCX01000009.1"/>
</dbReference>
<organism evidence="2 3">
    <name type="scientific">Halorientalis persicus</name>
    <dbReference type="NCBI Taxonomy" id="1367881"/>
    <lineage>
        <taxon>Archaea</taxon>
        <taxon>Methanobacteriati</taxon>
        <taxon>Methanobacteriota</taxon>
        <taxon>Stenosarchaea group</taxon>
        <taxon>Halobacteria</taxon>
        <taxon>Halobacteriales</taxon>
        <taxon>Haloarculaceae</taxon>
        <taxon>Halorientalis</taxon>
    </lineage>
</organism>
<dbReference type="AlphaFoldDB" id="A0A1H8MMW5"/>
<dbReference type="Proteomes" id="UP000198775">
    <property type="component" value="Unassembled WGS sequence"/>
</dbReference>
<reference evidence="3" key="1">
    <citation type="submission" date="2016-10" db="EMBL/GenBank/DDBJ databases">
        <authorList>
            <person name="Varghese N."/>
            <person name="Submissions S."/>
        </authorList>
    </citation>
    <scope>NUCLEOTIDE SEQUENCE [LARGE SCALE GENOMIC DNA]</scope>
    <source>
        <strain evidence="3">IBRC-M 10043</strain>
    </source>
</reference>
<evidence type="ECO:0000313" key="3">
    <source>
        <dbReference type="Proteomes" id="UP000198775"/>
    </source>
</evidence>
<keyword evidence="3" id="KW-1185">Reference proteome</keyword>
<proteinExistence type="predicted"/>
<accession>A0A1H8MMW5</accession>
<evidence type="ECO:0000313" key="2">
    <source>
        <dbReference type="EMBL" id="SEO18771.1"/>
    </source>
</evidence>
<evidence type="ECO:0000256" key="1">
    <source>
        <dbReference type="SAM" id="MobiDB-lite"/>
    </source>
</evidence>
<dbReference type="EMBL" id="FOCX01000009">
    <property type="protein sequence ID" value="SEO18771.1"/>
    <property type="molecule type" value="Genomic_DNA"/>
</dbReference>
<gene>
    <name evidence="2" type="ORF">SAMN05216388_100959</name>
</gene>